<reference evidence="3 4" key="1">
    <citation type="submission" date="2016-11" db="EMBL/GenBank/DDBJ databases">
        <authorList>
            <person name="Jaros S."/>
            <person name="Januszkiewicz K."/>
            <person name="Wedrychowicz H."/>
        </authorList>
    </citation>
    <scope>NUCLEOTIDE SEQUENCE [LARGE SCALE GENOMIC DNA]</scope>
    <source>
        <strain evidence="3 4">DSM 44523</strain>
    </source>
</reference>
<proteinExistence type="predicted"/>
<evidence type="ECO:0000313" key="3">
    <source>
        <dbReference type="EMBL" id="SHG33605.1"/>
    </source>
</evidence>
<gene>
    <name evidence="3" type="ORF">SAMN05444320_10867</name>
</gene>
<keyword evidence="4" id="KW-1185">Reference proteome</keyword>
<dbReference type="OrthoDB" id="7888869at2"/>
<dbReference type="Proteomes" id="UP000184501">
    <property type="component" value="Unassembled WGS sequence"/>
</dbReference>
<dbReference type="Gene3D" id="3.40.190.10">
    <property type="entry name" value="Periplasmic binding protein-like II"/>
    <property type="match status" value="1"/>
</dbReference>
<dbReference type="CDD" id="cd08501">
    <property type="entry name" value="PBP2_Lpqw"/>
    <property type="match status" value="1"/>
</dbReference>
<dbReference type="PANTHER" id="PTHR30290:SF65">
    <property type="entry name" value="MONOACYL PHOSPHATIDYLINOSITOL TETRAMANNOSIDE-BINDING PROTEIN LPQW-RELATED"/>
    <property type="match status" value="1"/>
</dbReference>
<dbReference type="GO" id="GO:0042597">
    <property type="term" value="C:periplasmic space"/>
    <property type="evidence" value="ECO:0007669"/>
    <property type="project" value="UniProtKB-ARBA"/>
</dbReference>
<evidence type="ECO:0000259" key="2">
    <source>
        <dbReference type="Pfam" id="PF00496"/>
    </source>
</evidence>
<name>A0A1M5IZQ9_STRHI</name>
<dbReference type="Pfam" id="PF00496">
    <property type="entry name" value="SBP_bac_5"/>
    <property type="match status" value="1"/>
</dbReference>
<dbReference type="AlphaFoldDB" id="A0A1M5IZQ9"/>
<feature type="signal peptide" evidence="1">
    <location>
        <begin position="1"/>
        <end position="19"/>
    </location>
</feature>
<dbReference type="PROSITE" id="PS51257">
    <property type="entry name" value="PROKAR_LIPOPROTEIN"/>
    <property type="match status" value="1"/>
</dbReference>
<dbReference type="GO" id="GO:1904680">
    <property type="term" value="F:peptide transmembrane transporter activity"/>
    <property type="evidence" value="ECO:0007669"/>
    <property type="project" value="TreeGrafter"/>
</dbReference>
<dbReference type="GO" id="GO:0043190">
    <property type="term" value="C:ATP-binding cassette (ABC) transporter complex"/>
    <property type="evidence" value="ECO:0007669"/>
    <property type="project" value="InterPro"/>
</dbReference>
<dbReference type="SUPFAM" id="SSF53850">
    <property type="entry name" value="Periplasmic binding protein-like II"/>
    <property type="match status" value="1"/>
</dbReference>
<dbReference type="PANTHER" id="PTHR30290">
    <property type="entry name" value="PERIPLASMIC BINDING COMPONENT OF ABC TRANSPORTER"/>
    <property type="match status" value="1"/>
</dbReference>
<dbReference type="InterPro" id="IPR000914">
    <property type="entry name" value="SBP_5_dom"/>
</dbReference>
<feature type="chain" id="PRO_5012725475" evidence="1">
    <location>
        <begin position="20"/>
        <end position="596"/>
    </location>
</feature>
<dbReference type="EMBL" id="FQVN01000008">
    <property type="protein sequence ID" value="SHG33605.1"/>
    <property type="molecule type" value="Genomic_DNA"/>
</dbReference>
<keyword evidence="1" id="KW-0732">Signal</keyword>
<dbReference type="InterPro" id="IPR030678">
    <property type="entry name" value="Peptide/Ni-bd"/>
</dbReference>
<dbReference type="RefSeq" id="WP_073487426.1">
    <property type="nucleotide sequence ID" value="NZ_FQVN01000008.1"/>
</dbReference>
<dbReference type="Gene3D" id="3.10.105.10">
    <property type="entry name" value="Dipeptide-binding Protein, Domain 3"/>
    <property type="match status" value="1"/>
</dbReference>
<evidence type="ECO:0000256" key="1">
    <source>
        <dbReference type="SAM" id="SignalP"/>
    </source>
</evidence>
<dbReference type="InterPro" id="IPR039424">
    <property type="entry name" value="SBP_5"/>
</dbReference>
<dbReference type="STRING" id="2017.SAMN05444320_10867"/>
<dbReference type="PIRSF" id="PIRSF002741">
    <property type="entry name" value="MppA"/>
    <property type="match status" value="1"/>
</dbReference>
<evidence type="ECO:0000313" key="4">
    <source>
        <dbReference type="Proteomes" id="UP000184501"/>
    </source>
</evidence>
<dbReference type="GO" id="GO:0015833">
    <property type="term" value="P:peptide transport"/>
    <property type="evidence" value="ECO:0007669"/>
    <property type="project" value="TreeGrafter"/>
</dbReference>
<accession>A0A1M5IZQ9</accession>
<protein>
    <submittedName>
        <fullName evidence="3">Peptide/nickel transport system substrate-binding protein</fullName>
    </submittedName>
</protein>
<feature type="domain" description="Solute-binding protein family 5" evidence="2">
    <location>
        <begin position="113"/>
        <end position="510"/>
    </location>
</feature>
<sequence length="596" mass="64406">MRRTKFVSAVALVSGAALALSACGGGGGSGTGGDADVAAMAVAKGENEKELTYTSPDGLSSAGTISVSTDKPFTSYNNETADANNSYNTFILTPVLAATYKVDGNQKVILNKDVVESVEVATNPQKVTYKLKKGLTWSDGAPWGCKDFYLTWLSRSGKSKKADGSSYFLPASTSGYEKIAELACPDPQTVVTTYAENYPDYKGLFGGGDTGPLPAHIVEKQAGIPDLLKVTPTDAASLEKIATFWNTGWKGFTKDLMPASGPYMITDWKQNQSITLERNPKWPGPKGGPDKIVVKSVPDSVAQAQALENGENQILASMQPDANAADRLRNLNSQGVKYGSEQGLTFEHLDLNFRNPLLSDKEVRKAFFMAVNRKDITDKLVGPVVKDAKPMGSLIFYPGEDGYQDHYSDKSKGSADEAKKILEAAGWKLGGDGVYAKDGQRLSLKVSHTDIPRRKKTVEILMGQAKAAGIEVKDDTDPNFLDGRVDKGDYDIALFAWSGAPFKADKKPIYHSAGTQNWQKVVSPAADAALDKAVTQTDPAAAIPLYKEADKALSEEYASLPLFQTPNMWAFKGVDRVWHQSYFGALWNANEWQKTS</sequence>
<organism evidence="3 4">
    <name type="scientific">Streptoalloteichus hindustanus</name>
    <dbReference type="NCBI Taxonomy" id="2017"/>
    <lineage>
        <taxon>Bacteria</taxon>
        <taxon>Bacillati</taxon>
        <taxon>Actinomycetota</taxon>
        <taxon>Actinomycetes</taxon>
        <taxon>Pseudonocardiales</taxon>
        <taxon>Pseudonocardiaceae</taxon>
        <taxon>Streptoalloteichus</taxon>
    </lineage>
</organism>